<dbReference type="EMBL" id="CP001344">
    <property type="protein sequence ID" value="ACL47468.1"/>
    <property type="molecule type" value="Genomic_DNA"/>
</dbReference>
<feature type="transmembrane region" description="Helical" evidence="5">
    <location>
        <begin position="424"/>
        <end position="441"/>
    </location>
</feature>
<feature type="domain" description="O-antigen ligase-related" evidence="6">
    <location>
        <begin position="244"/>
        <end position="387"/>
    </location>
</feature>
<reference evidence="7" key="1">
    <citation type="submission" date="2009-01" db="EMBL/GenBank/DDBJ databases">
        <title>Complete sequence of chromosome Cyanothece sp. PCC 7425.</title>
        <authorList>
            <consortium name="US DOE Joint Genome Institute"/>
            <person name="Lucas S."/>
            <person name="Copeland A."/>
            <person name="Lapidus A."/>
            <person name="Glavina del Rio T."/>
            <person name="Dalin E."/>
            <person name="Tice H."/>
            <person name="Bruce D."/>
            <person name="Goodwin L."/>
            <person name="Pitluck S."/>
            <person name="Sims D."/>
            <person name="Meineke L."/>
            <person name="Brettin T."/>
            <person name="Detter J.C."/>
            <person name="Han C."/>
            <person name="Larimer F."/>
            <person name="Land M."/>
            <person name="Hauser L."/>
            <person name="Kyrpides N."/>
            <person name="Ovchinnikova G."/>
            <person name="Liberton M."/>
            <person name="Stoeckel J."/>
            <person name="Banerjee A."/>
            <person name="Singh A."/>
            <person name="Page L."/>
            <person name="Sato H."/>
            <person name="Zhao L."/>
            <person name="Sherman L."/>
            <person name="Pakrasi H."/>
            <person name="Richardson P."/>
        </authorList>
    </citation>
    <scope>NUCLEOTIDE SEQUENCE</scope>
    <source>
        <strain evidence="7">PCC 7425</strain>
    </source>
</reference>
<organism evidence="7">
    <name type="scientific">Cyanothece sp. (strain PCC 7425 / ATCC 29141)</name>
    <dbReference type="NCBI Taxonomy" id="395961"/>
    <lineage>
        <taxon>Bacteria</taxon>
        <taxon>Bacillati</taxon>
        <taxon>Cyanobacteriota</taxon>
        <taxon>Cyanophyceae</taxon>
        <taxon>Gomontiellales</taxon>
        <taxon>Cyanothecaceae</taxon>
        <taxon>Cyanothece</taxon>
    </lineage>
</organism>
<feature type="transmembrane region" description="Helical" evidence="5">
    <location>
        <begin position="110"/>
        <end position="127"/>
    </location>
</feature>
<dbReference type="InterPro" id="IPR051533">
    <property type="entry name" value="WaaL-like"/>
</dbReference>
<proteinExistence type="predicted"/>
<evidence type="ECO:0000256" key="4">
    <source>
        <dbReference type="ARBA" id="ARBA00023136"/>
    </source>
</evidence>
<dbReference type="KEGG" id="cyn:Cyan7425_5175"/>
<keyword evidence="4 5" id="KW-0472">Membrane</keyword>
<dbReference type="PANTHER" id="PTHR37422">
    <property type="entry name" value="TEICHURONIC ACID BIOSYNTHESIS PROTEIN TUAE"/>
    <property type="match status" value="1"/>
</dbReference>
<dbReference type="AlphaFoldDB" id="B8HQ71"/>
<protein>
    <submittedName>
        <fullName evidence="7">O-antigen polymerase</fullName>
    </submittedName>
</protein>
<feature type="transmembrane region" description="Helical" evidence="5">
    <location>
        <begin position="375"/>
        <end position="395"/>
    </location>
</feature>
<keyword evidence="3 5" id="KW-1133">Transmembrane helix</keyword>
<keyword evidence="2 5" id="KW-0812">Transmembrane</keyword>
<feature type="transmembrane region" description="Helical" evidence="5">
    <location>
        <begin position="139"/>
        <end position="163"/>
    </location>
</feature>
<evidence type="ECO:0000256" key="3">
    <source>
        <dbReference type="ARBA" id="ARBA00022989"/>
    </source>
</evidence>
<dbReference type="Pfam" id="PF04932">
    <property type="entry name" value="Wzy_C"/>
    <property type="match status" value="1"/>
</dbReference>
<evidence type="ECO:0000256" key="1">
    <source>
        <dbReference type="ARBA" id="ARBA00004141"/>
    </source>
</evidence>
<dbReference type="eggNOG" id="COG3307">
    <property type="taxonomic scope" value="Bacteria"/>
</dbReference>
<feature type="transmembrane region" description="Helical" evidence="5">
    <location>
        <begin position="81"/>
        <end position="98"/>
    </location>
</feature>
<name>B8HQ71_CYAP4</name>
<feature type="transmembrane region" description="Helical" evidence="5">
    <location>
        <begin position="213"/>
        <end position="233"/>
    </location>
</feature>
<gene>
    <name evidence="7" type="ordered locus">Cyan7425_5175</name>
</gene>
<evidence type="ECO:0000256" key="2">
    <source>
        <dbReference type="ARBA" id="ARBA00022692"/>
    </source>
</evidence>
<dbReference type="STRING" id="395961.Cyan7425_5175"/>
<accession>B8HQ71</accession>
<comment type="subcellular location">
    <subcellularLocation>
        <location evidence="1">Membrane</location>
        <topology evidence="1">Multi-pass membrane protein</topology>
    </subcellularLocation>
</comment>
<feature type="transmembrane region" description="Helical" evidence="5">
    <location>
        <begin position="280"/>
        <end position="300"/>
    </location>
</feature>
<evidence type="ECO:0000256" key="5">
    <source>
        <dbReference type="SAM" id="Phobius"/>
    </source>
</evidence>
<feature type="transmembrane region" description="Helical" evidence="5">
    <location>
        <begin position="239"/>
        <end position="268"/>
    </location>
</feature>
<sequence>MIFAMLQPSLSFLPTPVNEPLFTGIWIRWRALTLAERFVCTNLALFPCWWLAGLLYYMPLLLLVGVFIYQWQQQGKLQLRFPSAPVLLLLAFGAYQILKQFFARSLASQVLLEVVILSLCPACWLWYVQSYRIRVRLPVVAWAASVCVVQMLLLWLGIEAGILSQLFYPPRLRTLFAILARRGTDGYSTLNTSFYLAPYEPYGNIAGQSRYNFFFVQPEFFALVAGFFGLLAVDLRRRFWSIGLLAACIFLLFLSGTRSVWLAFPLLLTLRYLLLHLRKPWGLPLFLAGLAVISFMVLSLPPVTEWVSHTLTHSSQSIDQLRANSSEIRYAIYQQTWEGFKASPIWGHLSKGEAVNPYLPFARIGTHSFILGNLLYRNGLVGTAIFVAFWVSLLHWFYKTRFGRPFVCLGMLLLYMLVSPTMELVYEMSISSLLLLICVTLRSRQKSPCYL</sequence>
<dbReference type="OrthoDB" id="511646at2"/>
<evidence type="ECO:0000259" key="6">
    <source>
        <dbReference type="Pfam" id="PF04932"/>
    </source>
</evidence>
<dbReference type="HOGENOM" id="CLU_613596_0_0_3"/>
<feature type="transmembrane region" description="Helical" evidence="5">
    <location>
        <begin position="43"/>
        <end position="69"/>
    </location>
</feature>
<dbReference type="InterPro" id="IPR007016">
    <property type="entry name" value="O-antigen_ligase-rel_domated"/>
</dbReference>
<evidence type="ECO:0000313" key="7">
    <source>
        <dbReference type="EMBL" id="ACL47468.1"/>
    </source>
</evidence>
<dbReference type="PANTHER" id="PTHR37422:SF13">
    <property type="entry name" value="LIPOPOLYSACCHARIDE BIOSYNTHESIS PROTEIN PA4999-RELATED"/>
    <property type="match status" value="1"/>
</dbReference>
<dbReference type="GO" id="GO:0016020">
    <property type="term" value="C:membrane"/>
    <property type="evidence" value="ECO:0007669"/>
    <property type="project" value="UniProtKB-SubCell"/>
</dbReference>